<proteinExistence type="predicted"/>
<gene>
    <name evidence="1" type="ORF">IPOD504_LOCUS12205</name>
</gene>
<name>A0ABN8ITJ9_9NEOP</name>
<sequence>MASSRPFACETIALAYLFATYALTYCPIPLISFQNSPALGGRRAVVRLNAHVCVDARTCASTRVRDAAACVCVRSAFHEIKDDIDSVTSRERAVGNDSCLS</sequence>
<feature type="non-terminal residue" evidence="1">
    <location>
        <position position="1"/>
    </location>
</feature>
<protein>
    <recommendedName>
        <fullName evidence="3">Secreted protein</fullName>
    </recommendedName>
</protein>
<evidence type="ECO:0000313" key="2">
    <source>
        <dbReference type="Proteomes" id="UP000837857"/>
    </source>
</evidence>
<accession>A0ABN8ITJ9</accession>
<dbReference type="Proteomes" id="UP000837857">
    <property type="component" value="Chromosome 3"/>
</dbReference>
<keyword evidence="2" id="KW-1185">Reference proteome</keyword>
<organism evidence="1 2">
    <name type="scientific">Iphiclides podalirius</name>
    <name type="common">scarce swallowtail</name>
    <dbReference type="NCBI Taxonomy" id="110791"/>
    <lineage>
        <taxon>Eukaryota</taxon>
        <taxon>Metazoa</taxon>
        <taxon>Ecdysozoa</taxon>
        <taxon>Arthropoda</taxon>
        <taxon>Hexapoda</taxon>
        <taxon>Insecta</taxon>
        <taxon>Pterygota</taxon>
        <taxon>Neoptera</taxon>
        <taxon>Endopterygota</taxon>
        <taxon>Lepidoptera</taxon>
        <taxon>Glossata</taxon>
        <taxon>Ditrysia</taxon>
        <taxon>Papilionoidea</taxon>
        <taxon>Papilionidae</taxon>
        <taxon>Papilioninae</taxon>
        <taxon>Iphiclides</taxon>
    </lineage>
</organism>
<reference evidence="1" key="1">
    <citation type="submission" date="2022-03" db="EMBL/GenBank/DDBJ databases">
        <authorList>
            <person name="Martin H S."/>
        </authorList>
    </citation>
    <scope>NUCLEOTIDE SEQUENCE</scope>
</reference>
<dbReference type="EMBL" id="OW152815">
    <property type="protein sequence ID" value="CAH2062816.1"/>
    <property type="molecule type" value="Genomic_DNA"/>
</dbReference>
<evidence type="ECO:0008006" key="3">
    <source>
        <dbReference type="Google" id="ProtNLM"/>
    </source>
</evidence>
<evidence type="ECO:0000313" key="1">
    <source>
        <dbReference type="EMBL" id="CAH2062816.1"/>
    </source>
</evidence>